<dbReference type="GeneID" id="65310424"/>
<organism evidence="3 4">
    <name type="scientific">Clostridium gasigenes</name>
    <dbReference type="NCBI Taxonomy" id="94869"/>
    <lineage>
        <taxon>Bacteria</taxon>
        <taxon>Bacillati</taxon>
        <taxon>Bacillota</taxon>
        <taxon>Clostridia</taxon>
        <taxon>Eubacteriales</taxon>
        <taxon>Clostridiaceae</taxon>
        <taxon>Clostridium</taxon>
    </lineage>
</organism>
<gene>
    <name evidence="2" type="ORF">H7E68_03340</name>
    <name evidence="3" type="ORF">SAMN04488529_101379</name>
</gene>
<protein>
    <submittedName>
        <fullName evidence="2">Holin</fullName>
    </submittedName>
</protein>
<evidence type="ECO:0000313" key="5">
    <source>
        <dbReference type="Proteomes" id="UP000585258"/>
    </source>
</evidence>
<dbReference type="RefSeq" id="WP_089965222.1">
    <property type="nucleotide sequence ID" value="NZ_CP071376.1"/>
</dbReference>
<feature type="transmembrane region" description="Helical" evidence="1">
    <location>
        <begin position="12"/>
        <end position="34"/>
    </location>
</feature>
<keyword evidence="1" id="KW-1133">Transmembrane helix</keyword>
<reference evidence="3 4" key="1">
    <citation type="submission" date="2016-10" db="EMBL/GenBank/DDBJ databases">
        <authorList>
            <person name="de Groot N.N."/>
        </authorList>
    </citation>
    <scope>NUCLEOTIDE SEQUENCE [LARGE SCALE GENOMIC DNA]</scope>
    <source>
        <strain evidence="3 4">DSM 12272</strain>
    </source>
</reference>
<keyword evidence="1" id="KW-0472">Membrane</keyword>
<dbReference type="Proteomes" id="UP000198597">
    <property type="component" value="Unassembled WGS sequence"/>
</dbReference>
<feature type="transmembrane region" description="Helical" evidence="1">
    <location>
        <begin position="40"/>
        <end position="60"/>
    </location>
</feature>
<name>A0A1H0M9R3_9CLOT</name>
<evidence type="ECO:0000313" key="3">
    <source>
        <dbReference type="EMBL" id="SDO77202.1"/>
    </source>
</evidence>
<keyword evidence="1" id="KW-0812">Transmembrane</keyword>
<dbReference type="AlphaFoldDB" id="A0A1H0M9R3"/>
<dbReference type="STRING" id="94869.SAMN04488529_101379"/>
<proteinExistence type="predicted"/>
<evidence type="ECO:0000256" key="1">
    <source>
        <dbReference type="SAM" id="Phobius"/>
    </source>
</evidence>
<keyword evidence="4" id="KW-1185">Reference proteome</keyword>
<evidence type="ECO:0000313" key="2">
    <source>
        <dbReference type="EMBL" id="MBB6713771.1"/>
    </source>
</evidence>
<dbReference type="Proteomes" id="UP000585258">
    <property type="component" value="Unassembled WGS sequence"/>
</dbReference>
<dbReference type="OrthoDB" id="1922895at2"/>
<sequence length="79" mass="8902">MKSFDWSRFKNYGLWVSIIALIPLLLNACGVEVVAEQYQLITNTILSTLVALGVVSNPTTSTKWFNDDKKEAQLPEENK</sequence>
<dbReference type="EMBL" id="JACKWY010000002">
    <property type="protein sequence ID" value="MBB6713771.1"/>
    <property type="molecule type" value="Genomic_DNA"/>
</dbReference>
<dbReference type="EMBL" id="FNJM01000001">
    <property type="protein sequence ID" value="SDO77202.1"/>
    <property type="molecule type" value="Genomic_DNA"/>
</dbReference>
<accession>A0A1H0M9R3</accession>
<reference evidence="2 5" key="2">
    <citation type="submission" date="2020-08" db="EMBL/GenBank/DDBJ databases">
        <title>Clostridia isolated from Swiss meat.</title>
        <authorList>
            <person name="Wambui J."/>
            <person name="Stevens M.J.A."/>
            <person name="Stephan R."/>
        </authorList>
    </citation>
    <scope>NUCLEOTIDE SEQUENCE [LARGE SCALE GENOMIC DNA]</scope>
    <source>
        <strain evidence="2 5">CM001</strain>
    </source>
</reference>
<evidence type="ECO:0000313" key="4">
    <source>
        <dbReference type="Proteomes" id="UP000198597"/>
    </source>
</evidence>